<reference evidence="1 2" key="1">
    <citation type="journal article" date="2022" name="Front. Microbiol.">
        <title>Identification and characterization of a novel class of self-sufficient cytochrome P450 hydroxylase involved in cyclohexanecarboxylate degradation in Paraburkholderia terrae strain KU-64.</title>
        <authorList>
            <person name="Yamamoto T."/>
            <person name="Hasegawa Y."/>
            <person name="Iwaki H."/>
        </authorList>
    </citation>
    <scope>NUCLEOTIDE SEQUENCE [LARGE SCALE GENOMIC DNA]</scope>
    <source>
        <strain evidence="1 2">KU-64</strain>
    </source>
</reference>
<evidence type="ECO:0000313" key="2">
    <source>
        <dbReference type="Proteomes" id="UP001319874"/>
    </source>
</evidence>
<accession>A0ABM7TZG9</accession>
<sequence>MGLEAVRSHALGNRAFRQKRHQTDLECPSAATEWFAVGHEGCTNSRTEENAEYMLCVLDDAGAHFTHQRQYRIALEQDRATRPSPKFIPKPPTVEASDVCGVQNTITVRVDEARYSYDNRLRRDGSFRDDILDHQRECPNGVAGSECIRRKELAEIQRLTVAGITEFDVCPANIDHQNGLTDRCLQIFH</sequence>
<evidence type="ECO:0000313" key="1">
    <source>
        <dbReference type="EMBL" id="BCZ79812.1"/>
    </source>
</evidence>
<keyword evidence="2" id="KW-1185">Reference proteome</keyword>
<dbReference type="Proteomes" id="UP001319874">
    <property type="component" value="Chromosome 2"/>
</dbReference>
<name>A0ABM7TZG9_9BURK</name>
<organism evidence="1 2">
    <name type="scientific">Paraburkholderia terrae</name>
    <dbReference type="NCBI Taxonomy" id="311230"/>
    <lineage>
        <taxon>Bacteria</taxon>
        <taxon>Pseudomonadati</taxon>
        <taxon>Pseudomonadota</taxon>
        <taxon>Betaproteobacteria</taxon>
        <taxon>Burkholderiales</taxon>
        <taxon>Burkholderiaceae</taxon>
        <taxon>Paraburkholderia</taxon>
    </lineage>
</organism>
<dbReference type="EMBL" id="AP024956">
    <property type="protein sequence ID" value="BCZ79812.1"/>
    <property type="molecule type" value="Genomic_DNA"/>
</dbReference>
<proteinExistence type="predicted"/>
<gene>
    <name evidence="1" type="ORF">PTKU64_34870</name>
</gene>
<protein>
    <submittedName>
        <fullName evidence="1">Uncharacterized protein</fullName>
    </submittedName>
</protein>